<dbReference type="InterPro" id="IPR002346">
    <property type="entry name" value="Mopterin_DH_FAD-bd"/>
</dbReference>
<reference evidence="4" key="1">
    <citation type="submission" date="2019-11" db="EMBL/GenBank/DDBJ databases">
        <authorList>
            <person name="Feng L."/>
        </authorList>
    </citation>
    <scope>NUCLEOTIDE SEQUENCE</scope>
    <source>
        <strain evidence="4">CnexileLFYP112</strain>
    </source>
</reference>
<dbReference type="InterPro" id="IPR016166">
    <property type="entry name" value="FAD-bd_PCMH"/>
</dbReference>
<sequence length="261" mass="29222">MFHAKNYIKVTSLEEAYELNQKKSNAIIGGMLWLKMSNRNMQTAIDLSGLGLDKIEEQEDAFSIGCMCTLRQLEIHEALNRYFGGAMKACTRHIVGTQFRNGATVGGSIFGRFGFSDILTCLLALDTYVELYHAGVIALSEFVEMPRDNDILVRIIIKKDGRKIAYRSHREAATDFPVIACAVANKDDQWYVSVGARSGKAKLQVRQAQIENAETFTKEVIAGYTFSSNMRGSEVYRRHLAEVYTKRAVEEILAKNSEKGA</sequence>
<dbReference type="InterPro" id="IPR036683">
    <property type="entry name" value="CO_DH_flav_C_dom_sf"/>
</dbReference>
<dbReference type="AlphaFoldDB" id="A0A6N2UHV9"/>
<dbReference type="InterPro" id="IPR036318">
    <property type="entry name" value="FAD-bd_PCMH-like_sf"/>
</dbReference>
<dbReference type="InterPro" id="IPR016169">
    <property type="entry name" value="FAD-bd_PCMH_sub2"/>
</dbReference>
<dbReference type="PROSITE" id="PS51387">
    <property type="entry name" value="FAD_PCMH"/>
    <property type="match status" value="1"/>
</dbReference>
<dbReference type="SMART" id="SM01092">
    <property type="entry name" value="CO_deh_flav_C"/>
    <property type="match status" value="1"/>
</dbReference>
<dbReference type="Gene3D" id="3.30.390.50">
    <property type="entry name" value="CO dehydrogenase flavoprotein, C-terminal domain"/>
    <property type="match status" value="1"/>
</dbReference>
<dbReference type="Gene3D" id="3.30.465.10">
    <property type="match status" value="1"/>
</dbReference>
<proteinExistence type="predicted"/>
<dbReference type="SUPFAM" id="SSF55447">
    <property type="entry name" value="CO dehydrogenase flavoprotein C-terminal domain-like"/>
    <property type="match status" value="1"/>
</dbReference>
<gene>
    <name evidence="4" type="ORF">CNLFYP112_02086</name>
</gene>
<feature type="domain" description="FAD-binding PCMH-type" evidence="3">
    <location>
        <begin position="1"/>
        <end position="162"/>
    </location>
</feature>
<protein>
    <submittedName>
        <fullName evidence="4">Putative oxidoreductase</fullName>
    </submittedName>
</protein>
<dbReference type="GO" id="GO:0016491">
    <property type="term" value="F:oxidoreductase activity"/>
    <property type="evidence" value="ECO:0007669"/>
    <property type="project" value="UniProtKB-KW"/>
</dbReference>
<evidence type="ECO:0000259" key="3">
    <source>
        <dbReference type="PROSITE" id="PS51387"/>
    </source>
</evidence>
<keyword evidence="2" id="KW-0560">Oxidoreductase</keyword>
<name>A0A6N2UHV9_9FIRM</name>
<evidence type="ECO:0000256" key="1">
    <source>
        <dbReference type="ARBA" id="ARBA00022630"/>
    </source>
</evidence>
<dbReference type="EMBL" id="CACRTG010000021">
    <property type="protein sequence ID" value="VYT17168.1"/>
    <property type="molecule type" value="Genomic_DNA"/>
</dbReference>
<organism evidence="4">
    <name type="scientific">[Clostridium] nexile</name>
    <dbReference type="NCBI Taxonomy" id="29361"/>
    <lineage>
        <taxon>Bacteria</taxon>
        <taxon>Bacillati</taxon>
        <taxon>Bacillota</taxon>
        <taxon>Clostridia</taxon>
        <taxon>Lachnospirales</taxon>
        <taxon>Lachnospiraceae</taxon>
        <taxon>Tyzzerella</taxon>
    </lineage>
</organism>
<dbReference type="InterPro" id="IPR051312">
    <property type="entry name" value="Diverse_Substr_Oxidored"/>
</dbReference>
<keyword evidence="1" id="KW-0285">Flavoprotein</keyword>
<accession>A0A6N2UHV9</accession>
<dbReference type="GO" id="GO:0071949">
    <property type="term" value="F:FAD binding"/>
    <property type="evidence" value="ECO:0007669"/>
    <property type="project" value="InterPro"/>
</dbReference>
<evidence type="ECO:0000256" key="2">
    <source>
        <dbReference type="ARBA" id="ARBA00023002"/>
    </source>
</evidence>
<dbReference type="PANTHER" id="PTHR42659:SF9">
    <property type="entry name" value="XANTHINE DEHYDROGENASE FAD-BINDING SUBUNIT XDHB-RELATED"/>
    <property type="match status" value="1"/>
</dbReference>
<evidence type="ECO:0000313" key="4">
    <source>
        <dbReference type="EMBL" id="VYT17168.1"/>
    </source>
</evidence>
<dbReference type="PANTHER" id="PTHR42659">
    <property type="entry name" value="XANTHINE DEHYDROGENASE SUBUNIT C-RELATED"/>
    <property type="match status" value="1"/>
</dbReference>
<dbReference type="Pfam" id="PF00941">
    <property type="entry name" value="FAD_binding_5"/>
    <property type="match status" value="1"/>
</dbReference>
<dbReference type="InterPro" id="IPR005107">
    <property type="entry name" value="CO_DH_flav_C"/>
</dbReference>
<dbReference type="SUPFAM" id="SSF56176">
    <property type="entry name" value="FAD-binding/transporter-associated domain-like"/>
    <property type="match status" value="1"/>
</dbReference>